<accession>A0A327MBJ0</accession>
<dbReference type="PANTHER" id="PTHR33992">
    <property type="entry name" value="RIBONUCLEASE P PROTEIN COMPONENT"/>
    <property type="match status" value="1"/>
</dbReference>
<dbReference type="OrthoDB" id="9810867at2"/>
<dbReference type="GO" id="GO:0042781">
    <property type="term" value="F:3'-tRNA processing endoribonuclease activity"/>
    <property type="evidence" value="ECO:0007669"/>
    <property type="project" value="TreeGrafter"/>
</dbReference>
<dbReference type="HAMAP" id="MF_00227">
    <property type="entry name" value="RNase_P"/>
    <property type="match status" value="1"/>
</dbReference>
<evidence type="ECO:0000256" key="7">
    <source>
        <dbReference type="HAMAP-Rule" id="MF_00227"/>
    </source>
</evidence>
<keyword evidence="2 7" id="KW-0819">tRNA processing</keyword>
<comment type="catalytic activity">
    <reaction evidence="7">
        <text>Endonucleolytic cleavage of RNA, removing 5'-extranucleotides from tRNA precursor.</text>
        <dbReference type="EC" id="3.1.26.5"/>
    </reaction>
</comment>
<dbReference type="NCBIfam" id="TIGR00188">
    <property type="entry name" value="rnpA"/>
    <property type="match status" value="1"/>
</dbReference>
<evidence type="ECO:0000313" key="9">
    <source>
        <dbReference type="EMBL" id="RAI59845.1"/>
    </source>
</evidence>
<keyword evidence="5 7" id="KW-0378">Hydrolase</keyword>
<evidence type="ECO:0000256" key="6">
    <source>
        <dbReference type="ARBA" id="ARBA00022884"/>
    </source>
</evidence>
<evidence type="ECO:0000256" key="5">
    <source>
        <dbReference type="ARBA" id="ARBA00022801"/>
    </source>
</evidence>
<keyword evidence="3 7" id="KW-0540">Nuclease</keyword>
<comment type="subunit">
    <text evidence="7">Consists of a catalytic RNA component (M1 or rnpB) and a protein subunit.</text>
</comment>
<dbReference type="PROSITE" id="PS00648">
    <property type="entry name" value="RIBONUCLEASE_P"/>
    <property type="match status" value="1"/>
</dbReference>
<comment type="caution">
    <text evidence="9">The sequence shown here is derived from an EMBL/GenBank/DDBJ whole genome shotgun (WGS) entry which is preliminary data.</text>
</comment>
<dbReference type="InterPro" id="IPR020568">
    <property type="entry name" value="Ribosomal_Su5_D2-typ_SF"/>
</dbReference>
<dbReference type="InterPro" id="IPR014721">
    <property type="entry name" value="Ribsml_uS5_D2-typ_fold_subgr"/>
</dbReference>
<evidence type="ECO:0000256" key="8">
    <source>
        <dbReference type="NCBIfam" id="TIGR00188"/>
    </source>
</evidence>
<dbReference type="PANTHER" id="PTHR33992:SF1">
    <property type="entry name" value="RIBONUCLEASE P PROTEIN COMPONENT"/>
    <property type="match status" value="1"/>
</dbReference>
<dbReference type="InterPro" id="IPR020539">
    <property type="entry name" value="RNase_P_CS"/>
</dbReference>
<sequence>MPGRLPRLTRRGEFLKVAGRGRKAARPGLVLQALPQPAGGLRLGFTATKKIGNAVIRNRAKRRLREAARLLLGAAPPASWEAGGWDLVLIARDGTGGRPWPALLGDLRGALRQAGVPDAGLPAAPAAPAREPRP</sequence>
<protein>
    <recommendedName>
        <fullName evidence="7 8">Ribonuclease P protein component</fullName>
        <shortName evidence="7">RNase P protein</shortName>
        <shortName evidence="7">RNaseP protein</shortName>
        <ecNumber evidence="7 8">3.1.26.5</ecNumber>
    </recommendedName>
    <alternativeName>
        <fullName evidence="7">Protein C5</fullName>
    </alternativeName>
</protein>
<comment type="function">
    <text evidence="1 7">RNaseP catalyzes the removal of the 5'-leader sequence from pre-tRNA to produce the mature 5'-terminus. It can also cleave other RNA substrates such as 4.5S RNA. The protein component plays an auxiliary but essential role in vivo by binding to the 5'-leader sequence and broadening the substrate specificity of the ribozyme.</text>
</comment>
<dbReference type="Pfam" id="PF00825">
    <property type="entry name" value="Ribonuclease_P"/>
    <property type="match status" value="1"/>
</dbReference>
<dbReference type="EC" id="3.1.26.5" evidence="7 8"/>
<evidence type="ECO:0000313" key="10">
    <source>
        <dbReference type="Proteomes" id="UP000249065"/>
    </source>
</evidence>
<evidence type="ECO:0000256" key="3">
    <source>
        <dbReference type="ARBA" id="ARBA00022722"/>
    </source>
</evidence>
<proteinExistence type="inferred from homology"/>
<dbReference type="AlphaFoldDB" id="A0A327MBJ0"/>
<comment type="similarity">
    <text evidence="7">Belongs to the RnpA family.</text>
</comment>
<dbReference type="GO" id="GO:0001682">
    <property type="term" value="P:tRNA 5'-leader removal"/>
    <property type="evidence" value="ECO:0007669"/>
    <property type="project" value="UniProtKB-UniRule"/>
</dbReference>
<keyword evidence="6 7" id="KW-0694">RNA-binding</keyword>
<dbReference type="GO" id="GO:0030677">
    <property type="term" value="C:ribonuclease P complex"/>
    <property type="evidence" value="ECO:0007669"/>
    <property type="project" value="TreeGrafter"/>
</dbReference>
<keyword evidence="4 7" id="KW-0255">Endonuclease</keyword>
<dbReference type="InterPro" id="IPR000100">
    <property type="entry name" value="RNase_P"/>
</dbReference>
<gene>
    <name evidence="7 9" type="primary">rnpA</name>
    <name evidence="9" type="ORF">DOO78_06235</name>
</gene>
<reference evidence="10" key="1">
    <citation type="submission" date="2018-06" db="EMBL/GenBank/DDBJ databases">
        <authorList>
            <person name="Khan S.A."/>
        </authorList>
    </citation>
    <scope>NUCLEOTIDE SEQUENCE [LARGE SCALE GENOMIC DNA]</scope>
    <source>
        <strain evidence="10">DB-1506</strain>
    </source>
</reference>
<dbReference type="EMBL" id="QLIX01000003">
    <property type="protein sequence ID" value="RAI59845.1"/>
    <property type="molecule type" value="Genomic_DNA"/>
</dbReference>
<evidence type="ECO:0000256" key="2">
    <source>
        <dbReference type="ARBA" id="ARBA00022694"/>
    </source>
</evidence>
<evidence type="ECO:0000256" key="1">
    <source>
        <dbReference type="ARBA" id="ARBA00002663"/>
    </source>
</evidence>
<dbReference type="Proteomes" id="UP000249065">
    <property type="component" value="Unassembled WGS sequence"/>
</dbReference>
<dbReference type="RefSeq" id="WP_111468875.1">
    <property type="nucleotide sequence ID" value="NZ_QLIX01000003.1"/>
</dbReference>
<keyword evidence="10" id="KW-1185">Reference proteome</keyword>
<dbReference type="Gene3D" id="3.30.230.10">
    <property type="match status" value="1"/>
</dbReference>
<organism evidence="9 10">
    <name type="scientific">Roseicella frigidaeris</name>
    <dbReference type="NCBI Taxonomy" id="2230885"/>
    <lineage>
        <taxon>Bacteria</taxon>
        <taxon>Pseudomonadati</taxon>
        <taxon>Pseudomonadota</taxon>
        <taxon>Alphaproteobacteria</taxon>
        <taxon>Acetobacterales</taxon>
        <taxon>Roseomonadaceae</taxon>
        <taxon>Roseicella</taxon>
    </lineage>
</organism>
<name>A0A327MBJ0_9PROT</name>
<evidence type="ECO:0000256" key="4">
    <source>
        <dbReference type="ARBA" id="ARBA00022759"/>
    </source>
</evidence>
<dbReference type="SUPFAM" id="SSF54211">
    <property type="entry name" value="Ribosomal protein S5 domain 2-like"/>
    <property type="match status" value="1"/>
</dbReference>
<dbReference type="GO" id="GO:0000049">
    <property type="term" value="F:tRNA binding"/>
    <property type="evidence" value="ECO:0007669"/>
    <property type="project" value="UniProtKB-UniRule"/>
</dbReference>
<dbReference type="GO" id="GO:0004526">
    <property type="term" value="F:ribonuclease P activity"/>
    <property type="evidence" value="ECO:0007669"/>
    <property type="project" value="UniProtKB-UniRule"/>
</dbReference>